<evidence type="ECO:0000256" key="1">
    <source>
        <dbReference type="ARBA" id="ARBA00005732"/>
    </source>
</evidence>
<dbReference type="GO" id="GO:0043419">
    <property type="term" value="P:urea catabolic process"/>
    <property type="evidence" value="ECO:0007669"/>
    <property type="project" value="InterPro"/>
</dbReference>
<evidence type="ECO:0000313" key="16">
    <source>
        <dbReference type="Proteomes" id="UP000682877"/>
    </source>
</evidence>
<feature type="region of interest" description="Disordered" evidence="12">
    <location>
        <begin position="166"/>
        <end position="207"/>
    </location>
</feature>
<organism evidence="15 16">
    <name type="scientific">Arabidopsis arenosa</name>
    <name type="common">Sand rock-cress</name>
    <name type="synonym">Cardaminopsis arenosa</name>
    <dbReference type="NCBI Taxonomy" id="38785"/>
    <lineage>
        <taxon>Eukaryota</taxon>
        <taxon>Viridiplantae</taxon>
        <taxon>Streptophyta</taxon>
        <taxon>Embryophyta</taxon>
        <taxon>Tracheophyta</taxon>
        <taxon>Spermatophyta</taxon>
        <taxon>Magnoliopsida</taxon>
        <taxon>eudicotyledons</taxon>
        <taxon>Gunneridae</taxon>
        <taxon>Pentapetalae</taxon>
        <taxon>rosids</taxon>
        <taxon>malvids</taxon>
        <taxon>Brassicales</taxon>
        <taxon>Brassicaceae</taxon>
        <taxon>Camelineae</taxon>
        <taxon>Arabidopsis</taxon>
    </lineage>
</organism>
<dbReference type="FunFam" id="3.10.20.10:FF:000002">
    <property type="entry name" value="60S ribosomal protein L18a"/>
    <property type="match status" value="1"/>
</dbReference>
<dbReference type="Pfam" id="PF02492">
    <property type="entry name" value="cobW"/>
    <property type="match status" value="1"/>
</dbReference>
<feature type="domain" description="Large ribosomal subunit protein eL20" evidence="13">
    <location>
        <begin position="7"/>
        <end position="128"/>
    </location>
</feature>
<evidence type="ECO:0000256" key="11">
    <source>
        <dbReference type="ARBA" id="ARBA00073967"/>
    </source>
</evidence>
<reference evidence="15" key="1">
    <citation type="submission" date="2021-01" db="EMBL/GenBank/DDBJ databases">
        <authorList>
            <person name="Bezrukov I."/>
        </authorList>
    </citation>
    <scope>NUCLEOTIDE SEQUENCE</scope>
</reference>
<evidence type="ECO:0000256" key="7">
    <source>
        <dbReference type="ARBA" id="ARBA00023186"/>
    </source>
</evidence>
<dbReference type="GO" id="GO:0005525">
    <property type="term" value="F:GTP binding"/>
    <property type="evidence" value="ECO:0007669"/>
    <property type="project" value="UniProtKB-KW"/>
</dbReference>
<sequence>MGAFRFHQYQVVGRALPTEKDVQPKIYRMKLWATNEVRAKSKFWYFLRKLKKVKKSNGQMLAINEIYEKNPTTIKNFGIWLRYQSRTGYHNMYKEYRDTTLNGAVEQMYTEMASRHRVRFPCIQIIKTATVPAKLCKRESTKQFHNSKIKFPLVFRKLQSKSTQSLQGVSSLSAMASHDHHHHHHHHDHEHGHEKSDGGEGKSSWVGKDGKVYHSHDGLAPHSHEPIYSPGYFSRRAPPLNDRNFSERAFTVGIGGPVGTGKTALMLALCRFLRDKYSLAAVTNDIFTKEDGEFLVKNGALPEERIRAVETGGCPHAAIREDISINLGPLEELSNLFKADLLLCESGGDNLAANFSRELADYIIYIIDVSAGDKIPRKGGPGITQADLLVINKTDLAAAVGADLSVMERDALRMRDGGPFVFAQVKHGLGVEEIVNHVMHSWEHATGKKRQ</sequence>
<dbReference type="InterPro" id="IPR028877">
    <property type="entry name" value="Ribosomal_eL20"/>
</dbReference>
<dbReference type="GO" id="GO:1990904">
    <property type="term" value="C:ribonucleoprotein complex"/>
    <property type="evidence" value="ECO:0007669"/>
    <property type="project" value="UniProtKB-KW"/>
</dbReference>
<dbReference type="PANTHER" id="PTHR31715">
    <property type="entry name" value="UREASE ACCESSORY PROTEIN G"/>
    <property type="match status" value="1"/>
</dbReference>
<dbReference type="SUPFAM" id="SSF52540">
    <property type="entry name" value="P-loop containing nucleoside triphosphate hydrolases"/>
    <property type="match status" value="1"/>
</dbReference>
<dbReference type="HAMAP" id="MF_00273">
    <property type="entry name" value="Ribosomal_eL20"/>
    <property type="match status" value="1"/>
</dbReference>
<protein>
    <recommendedName>
        <fullName evidence="11">Urease accessory protein G</fullName>
    </recommendedName>
</protein>
<dbReference type="GO" id="GO:0003924">
    <property type="term" value="F:GTPase activity"/>
    <property type="evidence" value="ECO:0007669"/>
    <property type="project" value="InterPro"/>
</dbReference>
<dbReference type="GO" id="GO:0005840">
    <property type="term" value="C:ribosome"/>
    <property type="evidence" value="ECO:0007669"/>
    <property type="project" value="UniProtKB-KW"/>
</dbReference>
<evidence type="ECO:0000259" key="13">
    <source>
        <dbReference type="Pfam" id="PF01775"/>
    </source>
</evidence>
<dbReference type="Pfam" id="PF01775">
    <property type="entry name" value="Ribosomal_L18A"/>
    <property type="match status" value="1"/>
</dbReference>
<keyword evidence="16" id="KW-1185">Reference proteome</keyword>
<comment type="similarity">
    <text evidence="1">Belongs to the SIMIBI class G3E GTPase family. UreG subfamily.</text>
</comment>
<dbReference type="EMBL" id="LR999454">
    <property type="protein sequence ID" value="CAE6029119.1"/>
    <property type="molecule type" value="Genomic_DNA"/>
</dbReference>
<dbReference type="CDD" id="cd05540">
    <property type="entry name" value="UreG"/>
    <property type="match status" value="1"/>
</dbReference>
<name>A0A8S2A4P7_ARAAE</name>
<feature type="compositionally biased region" description="Basic and acidic residues" evidence="12">
    <location>
        <begin position="189"/>
        <end position="200"/>
    </location>
</feature>
<dbReference type="GO" id="GO:0006412">
    <property type="term" value="P:translation"/>
    <property type="evidence" value="ECO:0007669"/>
    <property type="project" value="InterPro"/>
</dbReference>
<dbReference type="FunFam" id="3.10.20.10:FF:000001">
    <property type="entry name" value="60S ribosomal protein L18a"/>
    <property type="match status" value="1"/>
</dbReference>
<comment type="subunit">
    <text evidence="10">URED, UREF and UREG may form a complex that acts as a GTP-hydrolysis-dependent molecular chaperone, activating the urease apoprotein.</text>
</comment>
<dbReference type="AlphaFoldDB" id="A0A8S2A4P7"/>
<dbReference type="SUPFAM" id="SSF160374">
    <property type="entry name" value="RplX-like"/>
    <property type="match status" value="1"/>
</dbReference>
<dbReference type="Gene3D" id="3.10.20.10">
    <property type="match status" value="2"/>
</dbReference>
<dbReference type="InterPro" id="IPR004400">
    <property type="entry name" value="UreG"/>
</dbReference>
<evidence type="ECO:0000256" key="12">
    <source>
        <dbReference type="SAM" id="MobiDB-lite"/>
    </source>
</evidence>
<dbReference type="Gene3D" id="3.40.50.300">
    <property type="entry name" value="P-loop containing nucleotide triphosphate hydrolases"/>
    <property type="match status" value="1"/>
</dbReference>
<comment type="similarity">
    <text evidence="2">Belongs to the eukaryotic ribosomal protein eL20 family.</text>
</comment>
<dbReference type="Proteomes" id="UP000682877">
    <property type="component" value="Chromosome 4"/>
</dbReference>
<evidence type="ECO:0000259" key="14">
    <source>
        <dbReference type="Pfam" id="PF02492"/>
    </source>
</evidence>
<evidence type="ECO:0000256" key="3">
    <source>
        <dbReference type="ARBA" id="ARBA00022741"/>
    </source>
</evidence>
<keyword evidence="4" id="KW-0689">Ribosomal protein</keyword>
<dbReference type="InterPro" id="IPR027417">
    <property type="entry name" value="P-loop_NTPase"/>
</dbReference>
<gene>
    <name evidence="15" type="ORF">AARE701A_LOCUS10492</name>
</gene>
<feature type="compositionally biased region" description="Basic residues" evidence="12">
    <location>
        <begin position="179"/>
        <end position="188"/>
    </location>
</feature>
<dbReference type="GO" id="GO:0016151">
    <property type="term" value="F:nickel cation binding"/>
    <property type="evidence" value="ECO:0007669"/>
    <property type="project" value="InterPro"/>
</dbReference>
<evidence type="ECO:0000313" key="15">
    <source>
        <dbReference type="EMBL" id="CAE6029119.1"/>
    </source>
</evidence>
<comment type="function">
    <text evidence="9">Required for the maturation and activation of urease via the functional incorporation of the urease nickel metallocenter.</text>
</comment>
<feature type="domain" description="CobW/HypB/UreG nucleotide-binding" evidence="14">
    <location>
        <begin position="251"/>
        <end position="421"/>
    </location>
</feature>
<keyword evidence="7" id="KW-0143">Chaperone</keyword>
<keyword evidence="3" id="KW-0547">Nucleotide-binding</keyword>
<evidence type="ECO:0000256" key="6">
    <source>
        <dbReference type="ARBA" id="ARBA00023134"/>
    </source>
</evidence>
<keyword evidence="6" id="KW-0342">GTP-binding</keyword>
<dbReference type="FunFam" id="3.40.50.300:FF:000208">
    <property type="entry name" value="Urease accessory protein UreG"/>
    <property type="match status" value="1"/>
</dbReference>
<dbReference type="GO" id="GO:0051604">
    <property type="term" value="P:protein maturation"/>
    <property type="evidence" value="ECO:0007669"/>
    <property type="project" value="UniProtKB-ARBA"/>
</dbReference>
<evidence type="ECO:0000256" key="4">
    <source>
        <dbReference type="ARBA" id="ARBA00022980"/>
    </source>
</evidence>
<evidence type="ECO:0000256" key="2">
    <source>
        <dbReference type="ARBA" id="ARBA00009362"/>
    </source>
</evidence>
<dbReference type="HAMAP" id="MF_01389">
    <property type="entry name" value="UreG"/>
    <property type="match status" value="1"/>
</dbReference>
<evidence type="ECO:0000256" key="5">
    <source>
        <dbReference type="ARBA" id="ARBA00022988"/>
    </source>
</evidence>
<evidence type="ECO:0000256" key="8">
    <source>
        <dbReference type="ARBA" id="ARBA00023274"/>
    </source>
</evidence>
<dbReference type="GO" id="GO:0003735">
    <property type="term" value="F:structural constituent of ribosome"/>
    <property type="evidence" value="ECO:0007669"/>
    <property type="project" value="InterPro"/>
</dbReference>
<keyword evidence="8" id="KW-0687">Ribonucleoprotein</keyword>
<dbReference type="PANTHER" id="PTHR31715:SF0">
    <property type="entry name" value="UREASE ACCESSORY PROTEIN G"/>
    <property type="match status" value="1"/>
</dbReference>
<accession>A0A8S2A4P7</accession>
<evidence type="ECO:0000256" key="9">
    <source>
        <dbReference type="ARBA" id="ARBA00055653"/>
    </source>
</evidence>
<dbReference type="NCBIfam" id="TIGR00101">
    <property type="entry name" value="ureG"/>
    <property type="match status" value="1"/>
</dbReference>
<dbReference type="InterPro" id="IPR003495">
    <property type="entry name" value="CobW/HypB/UreG_nucleotide-bd"/>
</dbReference>
<evidence type="ECO:0000256" key="10">
    <source>
        <dbReference type="ARBA" id="ARBA00066105"/>
    </source>
</evidence>
<keyword evidence="5" id="KW-0996">Nickel insertion</keyword>
<proteinExistence type="inferred from homology"/>
<dbReference type="InterPro" id="IPR023573">
    <property type="entry name" value="Ribosomal_eL20_dom"/>
</dbReference>